<evidence type="ECO:0000256" key="2">
    <source>
        <dbReference type="ARBA" id="ARBA00023125"/>
    </source>
</evidence>
<organism evidence="5 6">
    <name type="scientific">Flavobacterium profundi</name>
    <dbReference type="NCBI Taxonomy" id="1774945"/>
    <lineage>
        <taxon>Bacteria</taxon>
        <taxon>Pseudomonadati</taxon>
        <taxon>Bacteroidota</taxon>
        <taxon>Flavobacteriia</taxon>
        <taxon>Flavobacteriales</taxon>
        <taxon>Flavobacteriaceae</taxon>
        <taxon>Flavobacterium</taxon>
    </lineage>
</organism>
<keyword evidence="6" id="KW-1185">Reference proteome</keyword>
<gene>
    <name evidence="5" type="ORF">GOQ30_15805</name>
</gene>
<dbReference type="EMBL" id="WQLW01000014">
    <property type="protein sequence ID" value="MVO10639.1"/>
    <property type="molecule type" value="Genomic_DNA"/>
</dbReference>
<dbReference type="InterPro" id="IPR017969">
    <property type="entry name" value="Heavy-metal-associated_CS"/>
</dbReference>
<dbReference type="Pfam" id="PF12833">
    <property type="entry name" value="HTH_18"/>
    <property type="match status" value="1"/>
</dbReference>
<dbReference type="SUPFAM" id="SSF46689">
    <property type="entry name" value="Homeodomain-like"/>
    <property type="match status" value="1"/>
</dbReference>
<comment type="caution">
    <text evidence="5">The sequence shown here is derived from an EMBL/GenBank/DDBJ whole genome shotgun (WGS) entry which is preliminary data.</text>
</comment>
<dbReference type="GO" id="GO:0046872">
    <property type="term" value="F:metal ion binding"/>
    <property type="evidence" value="ECO:0007669"/>
    <property type="project" value="InterPro"/>
</dbReference>
<feature type="domain" description="HTH araC/xylS-type" evidence="4">
    <location>
        <begin position="71"/>
        <end position="174"/>
    </location>
</feature>
<dbReference type="PROSITE" id="PS01047">
    <property type="entry name" value="HMA_1"/>
    <property type="match status" value="1"/>
</dbReference>
<dbReference type="PANTHER" id="PTHR43280">
    <property type="entry name" value="ARAC-FAMILY TRANSCRIPTIONAL REGULATOR"/>
    <property type="match status" value="1"/>
</dbReference>
<proteinExistence type="predicted"/>
<dbReference type="PANTHER" id="PTHR43280:SF2">
    <property type="entry name" value="HTH-TYPE TRANSCRIPTIONAL REGULATOR EXSA"/>
    <property type="match status" value="1"/>
</dbReference>
<dbReference type="PROSITE" id="PS00041">
    <property type="entry name" value="HTH_ARAC_FAMILY_1"/>
    <property type="match status" value="1"/>
</dbReference>
<evidence type="ECO:0000313" key="5">
    <source>
        <dbReference type="EMBL" id="MVO10639.1"/>
    </source>
</evidence>
<accession>A0A6I4IUN4</accession>
<protein>
    <submittedName>
        <fullName evidence="5">Helix-turn-helix domain-containing protein</fullName>
    </submittedName>
</protein>
<dbReference type="InterPro" id="IPR018062">
    <property type="entry name" value="HTH_AraC-typ_CS"/>
</dbReference>
<keyword evidence="1" id="KW-0805">Transcription regulation</keyword>
<keyword evidence="3" id="KW-0804">Transcription</keyword>
<evidence type="ECO:0000256" key="3">
    <source>
        <dbReference type="ARBA" id="ARBA00023163"/>
    </source>
</evidence>
<dbReference type="Gene3D" id="1.10.10.60">
    <property type="entry name" value="Homeodomain-like"/>
    <property type="match status" value="1"/>
</dbReference>
<evidence type="ECO:0000313" key="6">
    <source>
        <dbReference type="Proteomes" id="UP000431264"/>
    </source>
</evidence>
<dbReference type="Proteomes" id="UP000431264">
    <property type="component" value="Unassembled WGS sequence"/>
</dbReference>
<dbReference type="Gene3D" id="3.30.70.100">
    <property type="match status" value="1"/>
</dbReference>
<dbReference type="GO" id="GO:0043565">
    <property type="term" value="F:sequence-specific DNA binding"/>
    <property type="evidence" value="ECO:0007669"/>
    <property type="project" value="InterPro"/>
</dbReference>
<dbReference type="GO" id="GO:0003700">
    <property type="term" value="F:DNA-binding transcription factor activity"/>
    <property type="evidence" value="ECO:0007669"/>
    <property type="project" value="InterPro"/>
</dbReference>
<dbReference type="OrthoDB" id="952277at2"/>
<dbReference type="InterPro" id="IPR018060">
    <property type="entry name" value="HTH_AraC"/>
</dbReference>
<evidence type="ECO:0000256" key="1">
    <source>
        <dbReference type="ARBA" id="ARBA00023015"/>
    </source>
</evidence>
<keyword evidence="2" id="KW-0238">DNA-binding</keyword>
<dbReference type="RefSeq" id="WP_140999065.1">
    <property type="nucleotide sequence ID" value="NZ_VDCZ01000014.1"/>
</dbReference>
<sequence length="193" mass="22456">MKIFIRNMACESCKVVVKEALEELNLHPEKVELGMAETKEDLDAKTKEKLNQMIQKVGLEIVESKGGILIEKIKHYCQEYVNNAEKINSNISEYLQKKLDKDYNYLSNAFSEVTSTTIIMYVNLLKMEKAKEMILFEEHNFTEIATKLNFSNLSTFSALFKKITGFTPSYFKKLKEKRRKAIQNLTKDLKHKN</sequence>
<dbReference type="AlphaFoldDB" id="A0A6I4IUN4"/>
<dbReference type="PROSITE" id="PS01124">
    <property type="entry name" value="HTH_ARAC_FAMILY_2"/>
    <property type="match status" value="1"/>
</dbReference>
<name>A0A6I4IUN4_9FLAO</name>
<reference evidence="6" key="1">
    <citation type="submission" date="2019-05" db="EMBL/GenBank/DDBJ databases">
        <title>Flavobacterium profundi sp. nov., isolated from a deep-sea seamount.</title>
        <authorList>
            <person name="Zhang D.-C."/>
        </authorList>
    </citation>
    <scope>NUCLEOTIDE SEQUENCE [LARGE SCALE GENOMIC DNA]</scope>
    <source>
        <strain evidence="6">TP390</strain>
    </source>
</reference>
<evidence type="ECO:0000259" key="4">
    <source>
        <dbReference type="PROSITE" id="PS01124"/>
    </source>
</evidence>
<dbReference type="SMART" id="SM00342">
    <property type="entry name" value="HTH_ARAC"/>
    <property type="match status" value="1"/>
</dbReference>
<dbReference type="InterPro" id="IPR009057">
    <property type="entry name" value="Homeodomain-like_sf"/>
</dbReference>